<reference evidence="7" key="1">
    <citation type="journal article" date="2019" name="Int. J. Syst. Evol. Microbiol.">
        <title>The Global Catalogue of Microorganisms (GCM) 10K type strain sequencing project: providing services to taxonomists for standard genome sequencing and annotation.</title>
        <authorList>
            <consortium name="The Broad Institute Genomics Platform"/>
            <consortium name="The Broad Institute Genome Sequencing Center for Infectious Disease"/>
            <person name="Wu L."/>
            <person name="Ma J."/>
        </authorList>
    </citation>
    <scope>NUCLEOTIDE SEQUENCE [LARGE SCALE GENOMIC DNA]</scope>
    <source>
        <strain evidence="7">JCM 16022</strain>
    </source>
</reference>
<proteinExistence type="predicted"/>
<accession>A0ABP5LY35</accession>
<evidence type="ECO:0000313" key="6">
    <source>
        <dbReference type="EMBL" id="GAA2155967.1"/>
    </source>
</evidence>
<sequence>MVTSSGRADRQRQQRRDARQRILGAASRLLEEHRWTDLRLEDVMAAAGLSRTAFYRHFDDRHTLLLAMLEEVQDNIGAAGSAWKTGTGDPVGALCTGLDELTSAMQEHGRLMQAIADAASYDPGIRAARRQMVGLFVDVTAERIRADVDAGRSRVRDPDRVAHALVRMNESLLLDAFGGPPYAEHREVLATMCEVWVTTIYGREALDAYAAREAGRTQRST</sequence>
<dbReference type="InterPro" id="IPR009057">
    <property type="entry name" value="Homeodomain-like_sf"/>
</dbReference>
<feature type="domain" description="HTH tetR-type" evidence="5">
    <location>
        <begin position="16"/>
        <end position="76"/>
    </location>
</feature>
<dbReference type="PRINTS" id="PR00455">
    <property type="entry name" value="HTHTETR"/>
</dbReference>
<keyword evidence="1" id="KW-0805">Transcription regulation</keyword>
<dbReference type="Pfam" id="PF21313">
    <property type="entry name" value="EthR_C"/>
    <property type="match status" value="1"/>
</dbReference>
<gene>
    <name evidence="6" type="ORF">GCM10009844_43750</name>
</gene>
<dbReference type="EMBL" id="BAAAQR010000018">
    <property type="protein sequence ID" value="GAA2155967.1"/>
    <property type="molecule type" value="Genomic_DNA"/>
</dbReference>
<dbReference type="RefSeq" id="WP_344157812.1">
    <property type="nucleotide sequence ID" value="NZ_BAAAQR010000018.1"/>
</dbReference>
<comment type="caution">
    <text evidence="6">The sequence shown here is derived from an EMBL/GenBank/DDBJ whole genome shotgun (WGS) entry which is preliminary data.</text>
</comment>
<dbReference type="Gene3D" id="1.10.10.60">
    <property type="entry name" value="Homeodomain-like"/>
    <property type="match status" value="1"/>
</dbReference>
<protein>
    <submittedName>
        <fullName evidence="6">TetR family transcriptional regulator</fullName>
    </submittedName>
</protein>
<keyword evidence="2 4" id="KW-0238">DNA-binding</keyword>
<dbReference type="PANTHER" id="PTHR30055">
    <property type="entry name" value="HTH-TYPE TRANSCRIPTIONAL REGULATOR RUTR"/>
    <property type="match status" value="1"/>
</dbReference>
<dbReference type="InterPro" id="IPR036271">
    <property type="entry name" value="Tet_transcr_reg_TetR-rel_C_sf"/>
</dbReference>
<evidence type="ECO:0000259" key="5">
    <source>
        <dbReference type="PROSITE" id="PS50977"/>
    </source>
</evidence>
<dbReference type="SUPFAM" id="SSF46689">
    <property type="entry name" value="Homeodomain-like"/>
    <property type="match status" value="1"/>
</dbReference>
<evidence type="ECO:0000256" key="1">
    <source>
        <dbReference type="ARBA" id="ARBA00023015"/>
    </source>
</evidence>
<name>A0ABP5LY35_9ACTN</name>
<feature type="DNA-binding region" description="H-T-H motif" evidence="4">
    <location>
        <begin position="39"/>
        <end position="58"/>
    </location>
</feature>
<dbReference type="PROSITE" id="PS50977">
    <property type="entry name" value="HTH_TETR_2"/>
    <property type="match status" value="1"/>
</dbReference>
<dbReference type="Proteomes" id="UP001501771">
    <property type="component" value="Unassembled WGS sequence"/>
</dbReference>
<evidence type="ECO:0000313" key="7">
    <source>
        <dbReference type="Proteomes" id="UP001501771"/>
    </source>
</evidence>
<evidence type="ECO:0000256" key="3">
    <source>
        <dbReference type="ARBA" id="ARBA00023163"/>
    </source>
</evidence>
<dbReference type="InterPro" id="IPR050109">
    <property type="entry name" value="HTH-type_TetR-like_transc_reg"/>
</dbReference>
<dbReference type="PANTHER" id="PTHR30055:SF234">
    <property type="entry name" value="HTH-TYPE TRANSCRIPTIONAL REGULATOR BETI"/>
    <property type="match status" value="1"/>
</dbReference>
<keyword evidence="7" id="KW-1185">Reference proteome</keyword>
<evidence type="ECO:0000256" key="2">
    <source>
        <dbReference type="ARBA" id="ARBA00023125"/>
    </source>
</evidence>
<dbReference type="Pfam" id="PF00440">
    <property type="entry name" value="TetR_N"/>
    <property type="match status" value="1"/>
</dbReference>
<evidence type="ECO:0000256" key="4">
    <source>
        <dbReference type="PROSITE-ProRule" id="PRU00335"/>
    </source>
</evidence>
<organism evidence="6 7">
    <name type="scientific">Nocardioides koreensis</name>
    <dbReference type="NCBI Taxonomy" id="433651"/>
    <lineage>
        <taxon>Bacteria</taxon>
        <taxon>Bacillati</taxon>
        <taxon>Actinomycetota</taxon>
        <taxon>Actinomycetes</taxon>
        <taxon>Propionibacteriales</taxon>
        <taxon>Nocardioidaceae</taxon>
        <taxon>Nocardioides</taxon>
    </lineage>
</organism>
<dbReference type="Gene3D" id="1.10.357.10">
    <property type="entry name" value="Tetracycline Repressor, domain 2"/>
    <property type="match status" value="1"/>
</dbReference>
<dbReference type="InterPro" id="IPR049397">
    <property type="entry name" value="EthR_C"/>
</dbReference>
<dbReference type="SUPFAM" id="SSF48498">
    <property type="entry name" value="Tetracyclin repressor-like, C-terminal domain"/>
    <property type="match status" value="1"/>
</dbReference>
<dbReference type="InterPro" id="IPR001647">
    <property type="entry name" value="HTH_TetR"/>
</dbReference>
<keyword evidence="3" id="KW-0804">Transcription</keyword>